<dbReference type="AlphaFoldDB" id="A0A0K1REE0"/>
<feature type="coiled-coil region" evidence="1">
    <location>
        <begin position="74"/>
        <end position="108"/>
    </location>
</feature>
<sequence length="203" mass="21514">MRPNVRPHVPHQKSRGGRLGSQQVVSVRGRRVATTAKQKTALGKVGGLTVVLLVIGVTIAMLLSGLSTAQTFTIQQLQSQERQLTNEVESLNRNLEDLRSSAEVTQRAAEKGMLVAGQPGIVAMLDDGRIEHRRDFNPESVAKLVDVNGAPTRADRASSDEKATAELGDNLAQVPGGNVVGEAPAVEGLANLAPYQPNVPAAF</sequence>
<evidence type="ECO:0000256" key="1">
    <source>
        <dbReference type="SAM" id="Coils"/>
    </source>
</evidence>
<name>A0A0K1REE0_9CORY</name>
<dbReference type="EMBL" id="CP012342">
    <property type="protein sequence ID" value="AKV59774.1"/>
    <property type="molecule type" value="Genomic_DNA"/>
</dbReference>
<keyword evidence="1" id="KW-0175">Coiled coil</keyword>
<feature type="transmembrane region" description="Helical" evidence="3">
    <location>
        <begin position="45"/>
        <end position="66"/>
    </location>
</feature>
<dbReference type="STRING" id="156976.AK829_01530"/>
<keyword evidence="5" id="KW-1185">Reference proteome</keyword>
<accession>A0A0K1REE0</accession>
<evidence type="ECO:0008006" key="6">
    <source>
        <dbReference type="Google" id="ProtNLM"/>
    </source>
</evidence>
<organism evidence="4 5">
    <name type="scientific">Corynebacterium riegelii</name>
    <dbReference type="NCBI Taxonomy" id="156976"/>
    <lineage>
        <taxon>Bacteria</taxon>
        <taxon>Bacillati</taxon>
        <taxon>Actinomycetota</taxon>
        <taxon>Actinomycetes</taxon>
        <taxon>Mycobacteriales</taxon>
        <taxon>Corynebacteriaceae</taxon>
        <taxon>Corynebacterium</taxon>
    </lineage>
</organism>
<dbReference type="PATRIC" id="fig|156976.3.peg.298"/>
<feature type="region of interest" description="Disordered" evidence="2">
    <location>
        <begin position="1"/>
        <end position="22"/>
    </location>
</feature>
<protein>
    <recommendedName>
        <fullName evidence="6">Cell division protein FtsL</fullName>
    </recommendedName>
</protein>
<evidence type="ECO:0000256" key="3">
    <source>
        <dbReference type="SAM" id="Phobius"/>
    </source>
</evidence>
<proteinExistence type="predicted"/>
<dbReference type="Proteomes" id="UP000060016">
    <property type="component" value="Chromosome"/>
</dbReference>
<keyword evidence="3" id="KW-1133">Transmembrane helix</keyword>
<evidence type="ECO:0000256" key="2">
    <source>
        <dbReference type="SAM" id="MobiDB-lite"/>
    </source>
</evidence>
<dbReference type="KEGG" id="crie:AK829_01530"/>
<keyword evidence="3" id="KW-0812">Transmembrane</keyword>
<evidence type="ECO:0000313" key="5">
    <source>
        <dbReference type="Proteomes" id="UP000060016"/>
    </source>
</evidence>
<evidence type="ECO:0000313" key="4">
    <source>
        <dbReference type="EMBL" id="AKV59774.1"/>
    </source>
</evidence>
<gene>
    <name evidence="4" type="ORF">AK829_01530</name>
</gene>
<reference evidence="4 5" key="1">
    <citation type="submission" date="2015-08" db="EMBL/GenBank/DDBJ databases">
        <authorList>
            <person name="Babu N.S."/>
            <person name="Beckwith C.J."/>
            <person name="Beseler K.G."/>
            <person name="Brison A."/>
            <person name="Carone J.V."/>
            <person name="Caskin T.P."/>
            <person name="Diamond M."/>
            <person name="Durham M.E."/>
            <person name="Foxe J.M."/>
            <person name="Go M."/>
            <person name="Henderson B.A."/>
            <person name="Jones I.B."/>
            <person name="McGettigan J.A."/>
            <person name="Micheletti S.J."/>
            <person name="Nasrallah M.E."/>
            <person name="Ortiz D."/>
            <person name="Piller C.R."/>
            <person name="Privatt S.R."/>
            <person name="Schneider S.L."/>
            <person name="Sharp S."/>
            <person name="Smith T.C."/>
            <person name="Stanton J.D."/>
            <person name="Ullery H.E."/>
            <person name="Wilson R.J."/>
            <person name="Serrano M.G."/>
            <person name="Buck G."/>
            <person name="Lee V."/>
            <person name="Wang Y."/>
            <person name="Carvalho R."/>
            <person name="Voegtly L."/>
            <person name="Shi R."/>
            <person name="Duckworth R."/>
            <person name="Johnson A."/>
            <person name="Loviza R."/>
            <person name="Walstead R."/>
            <person name="Shah Z."/>
            <person name="Kiflezghi M."/>
            <person name="Wade K."/>
            <person name="Ball S.L."/>
            <person name="Bradley K.W."/>
            <person name="Asai D.J."/>
            <person name="Bowman C.A."/>
            <person name="Russell D.A."/>
            <person name="Pope W.H."/>
            <person name="Jacobs-Sera D."/>
            <person name="Hendrix R.W."/>
            <person name="Hatfull G.F."/>
        </authorList>
    </citation>
    <scope>NUCLEOTIDE SEQUENCE [LARGE SCALE GENOMIC DNA]</scope>
    <source>
        <strain evidence="4 5">PUDD_83A45</strain>
    </source>
</reference>
<keyword evidence="3" id="KW-0472">Membrane</keyword>